<evidence type="ECO:0000313" key="2">
    <source>
        <dbReference type="EMBL" id="AGF73882.1"/>
    </source>
</evidence>
<feature type="compositionally biased region" description="Basic and acidic residues" evidence="1">
    <location>
        <begin position="89"/>
        <end position="107"/>
    </location>
</feature>
<evidence type="ECO:0000256" key="1">
    <source>
        <dbReference type="SAM" id="MobiDB-lite"/>
    </source>
</evidence>
<reference evidence="2 3" key="1">
    <citation type="journal article" date="2012" name="Stand. Genomic Sci.">
        <title>Genome sequence of the halotolerant bacterium Corynebacterium halotolerans type strain YIM 70093(T) (= DSM 44683(T)).</title>
        <authorList>
            <person name="Ruckert C."/>
            <person name="Albersmeier A."/>
            <person name="Al-Dilaimi A."/>
            <person name="Niehaus K."/>
            <person name="Szczepanowski R."/>
            <person name="Kalinowski J."/>
        </authorList>
    </citation>
    <scope>NUCLEOTIDE SEQUENCE [LARGE SCALE GENOMIC DNA]</scope>
    <source>
        <strain evidence="2">DSM 44683</strain>
        <plasmid evidence="3">Plasmid pCha1</plasmid>
    </source>
</reference>
<geneLocation type="plasmid" evidence="2 3">
    <name>pCha1</name>
</geneLocation>
<feature type="region of interest" description="Disordered" evidence="1">
    <location>
        <begin position="1"/>
        <end position="29"/>
    </location>
</feature>
<keyword evidence="3" id="KW-1185">Reference proteome</keyword>
<protein>
    <submittedName>
        <fullName evidence="2">Uncharacterized protein</fullName>
    </submittedName>
</protein>
<organism evidence="2 3">
    <name type="scientific">Corynebacterium halotolerans YIM 70093 = DSM 44683</name>
    <dbReference type="NCBI Taxonomy" id="1121362"/>
    <lineage>
        <taxon>Bacteria</taxon>
        <taxon>Bacillati</taxon>
        <taxon>Actinomycetota</taxon>
        <taxon>Actinomycetes</taxon>
        <taxon>Mycobacteriales</taxon>
        <taxon>Corynebacteriaceae</taxon>
        <taxon>Corynebacterium</taxon>
    </lineage>
</organism>
<keyword evidence="2" id="KW-0614">Plasmid</keyword>
<sequence>MIEGADEGSGQHGRHLSYKPGKGVVLPTLKPRADTNRWALFDRVRTPLSDGHPDGQKDSDTFRCFAPRGTTSQGHPQPTRLLMLTATTADKHQEASRRRLDQRASSR</sequence>
<proteinExistence type="predicted"/>
<dbReference type="KEGG" id="chn:A605_14562"/>
<dbReference type="AlphaFoldDB" id="M1NWL9"/>
<dbReference type="HOGENOM" id="CLU_2205646_0_0_11"/>
<dbReference type="EMBL" id="CP003698">
    <property type="protein sequence ID" value="AGF73882.1"/>
    <property type="molecule type" value="Genomic_DNA"/>
</dbReference>
<evidence type="ECO:0000313" key="3">
    <source>
        <dbReference type="Proteomes" id="UP000011723"/>
    </source>
</evidence>
<dbReference type="Proteomes" id="UP000011723">
    <property type="component" value="Plasmid pCha1"/>
</dbReference>
<feature type="region of interest" description="Disordered" evidence="1">
    <location>
        <begin position="46"/>
        <end position="107"/>
    </location>
</feature>
<feature type="compositionally biased region" description="Basic and acidic residues" evidence="1">
    <location>
        <begin position="46"/>
        <end position="61"/>
    </location>
</feature>
<gene>
    <name evidence="2" type="ORF">A605_14562</name>
</gene>
<accession>M1NWL9</accession>
<name>M1NWL9_9CORY</name>